<organism evidence="1">
    <name type="scientific">marine sediment metagenome</name>
    <dbReference type="NCBI Taxonomy" id="412755"/>
    <lineage>
        <taxon>unclassified sequences</taxon>
        <taxon>metagenomes</taxon>
        <taxon>ecological metagenomes</taxon>
    </lineage>
</organism>
<name>A0A0F9E0H8_9ZZZZ</name>
<gene>
    <name evidence="1" type="ORF">LCGC14_2134090</name>
</gene>
<proteinExistence type="predicted"/>
<accession>A0A0F9E0H8</accession>
<sequence>MKCIKLTDSSTLKVERVTNELALRRVESGEWSYTTKGVWKKLTRKET</sequence>
<protein>
    <submittedName>
        <fullName evidence="1">Uncharacterized protein</fullName>
    </submittedName>
</protein>
<dbReference type="EMBL" id="LAZR01026829">
    <property type="protein sequence ID" value="KKL67528.1"/>
    <property type="molecule type" value="Genomic_DNA"/>
</dbReference>
<reference evidence="1" key="1">
    <citation type="journal article" date="2015" name="Nature">
        <title>Complex archaea that bridge the gap between prokaryotes and eukaryotes.</title>
        <authorList>
            <person name="Spang A."/>
            <person name="Saw J.H."/>
            <person name="Jorgensen S.L."/>
            <person name="Zaremba-Niedzwiedzka K."/>
            <person name="Martijn J."/>
            <person name="Lind A.E."/>
            <person name="van Eijk R."/>
            <person name="Schleper C."/>
            <person name="Guy L."/>
            <person name="Ettema T.J."/>
        </authorList>
    </citation>
    <scope>NUCLEOTIDE SEQUENCE</scope>
</reference>
<evidence type="ECO:0000313" key="1">
    <source>
        <dbReference type="EMBL" id="KKL67528.1"/>
    </source>
</evidence>
<comment type="caution">
    <text evidence="1">The sequence shown here is derived from an EMBL/GenBank/DDBJ whole genome shotgun (WGS) entry which is preliminary data.</text>
</comment>
<dbReference type="AlphaFoldDB" id="A0A0F9E0H8"/>